<gene>
    <name evidence="4" type="ORF">ACEWY4_024448</name>
</gene>
<protein>
    <recommendedName>
        <fullName evidence="6">Gamma-glutamylcyclotransferase</fullName>
    </recommendedName>
</protein>
<dbReference type="AlphaFoldDB" id="A0ABD1J2Z2"/>
<evidence type="ECO:0000313" key="5">
    <source>
        <dbReference type="Proteomes" id="UP001591681"/>
    </source>
</evidence>
<dbReference type="InterPro" id="IPR013024">
    <property type="entry name" value="GGCT-like"/>
</dbReference>
<name>A0ABD1J2Z2_9TELE</name>
<dbReference type="InterPro" id="IPR036568">
    <property type="entry name" value="GGCT-like_sf"/>
</dbReference>
<reference evidence="4 5" key="1">
    <citation type="submission" date="2024-09" db="EMBL/GenBank/DDBJ databases">
        <title>A chromosome-level genome assembly of Gray's grenadier anchovy, Coilia grayii.</title>
        <authorList>
            <person name="Fu Z."/>
        </authorList>
    </citation>
    <scope>NUCLEOTIDE SEQUENCE [LARGE SCALE GENOMIC DNA]</scope>
    <source>
        <strain evidence="4">G4</strain>
        <tissue evidence="4">Muscle</tissue>
    </source>
</reference>
<dbReference type="InterPro" id="IPR017939">
    <property type="entry name" value="G-Glutamylcylcotransferase"/>
</dbReference>
<dbReference type="PANTHER" id="PTHR12935:SF13">
    <property type="entry name" value="GAMMA-GLUTAMYLCYCLOTRANSFERASE"/>
    <property type="match status" value="1"/>
</dbReference>
<dbReference type="PANTHER" id="PTHR12935">
    <property type="entry name" value="GAMMA-GLUTAMYLCYCLOTRANSFERASE"/>
    <property type="match status" value="1"/>
</dbReference>
<feature type="binding site" evidence="3">
    <location>
        <position position="124"/>
    </location>
    <ligand>
        <name>substrate</name>
    </ligand>
</feature>
<dbReference type="EMBL" id="JBHFQA010000021">
    <property type="protein sequence ID" value="KAL2080655.1"/>
    <property type="molecule type" value="Genomic_DNA"/>
</dbReference>
<organism evidence="4 5">
    <name type="scientific">Coilia grayii</name>
    <name type="common">Gray's grenadier anchovy</name>
    <dbReference type="NCBI Taxonomy" id="363190"/>
    <lineage>
        <taxon>Eukaryota</taxon>
        <taxon>Metazoa</taxon>
        <taxon>Chordata</taxon>
        <taxon>Craniata</taxon>
        <taxon>Vertebrata</taxon>
        <taxon>Euteleostomi</taxon>
        <taxon>Actinopterygii</taxon>
        <taxon>Neopterygii</taxon>
        <taxon>Teleostei</taxon>
        <taxon>Clupei</taxon>
        <taxon>Clupeiformes</taxon>
        <taxon>Clupeoidei</taxon>
        <taxon>Engraulidae</taxon>
        <taxon>Coilinae</taxon>
        <taxon>Coilia</taxon>
    </lineage>
</organism>
<keyword evidence="5" id="KW-1185">Reference proteome</keyword>
<dbReference type="Pfam" id="PF13772">
    <property type="entry name" value="AIG2_2"/>
    <property type="match status" value="1"/>
</dbReference>
<dbReference type="CDD" id="cd06661">
    <property type="entry name" value="GGCT_like"/>
    <property type="match status" value="1"/>
</dbReference>
<dbReference type="Proteomes" id="UP001591681">
    <property type="component" value="Unassembled WGS sequence"/>
</dbReference>
<comment type="caution">
    <text evidence="4">The sequence shown here is derived from an EMBL/GenBank/DDBJ whole genome shotgun (WGS) entry which is preliminary data.</text>
</comment>
<evidence type="ECO:0008006" key="6">
    <source>
        <dbReference type="Google" id="ProtNLM"/>
    </source>
</evidence>
<dbReference type="GO" id="GO:0016829">
    <property type="term" value="F:lyase activity"/>
    <property type="evidence" value="ECO:0007669"/>
    <property type="project" value="UniProtKB-KW"/>
</dbReference>
<feature type="binding site" evidence="3">
    <location>
        <begin position="9"/>
        <end position="14"/>
    </location>
    <ligand>
        <name>substrate</name>
    </ligand>
</feature>
<proteinExistence type="predicted"/>
<evidence type="ECO:0000256" key="2">
    <source>
        <dbReference type="PIRSR" id="PIRSR617939-1"/>
    </source>
</evidence>
<keyword evidence="1" id="KW-0456">Lyase</keyword>
<dbReference type="SUPFAM" id="SSF110857">
    <property type="entry name" value="Gamma-glutamyl cyclotransferase-like"/>
    <property type="match status" value="1"/>
</dbReference>
<evidence type="ECO:0000256" key="3">
    <source>
        <dbReference type="PIRSR" id="PIRSR617939-2"/>
    </source>
</evidence>
<accession>A0ABD1J2Z2</accession>
<evidence type="ECO:0000313" key="4">
    <source>
        <dbReference type="EMBL" id="KAL2080655.1"/>
    </source>
</evidence>
<feature type="active site" description="Proton acceptor" evidence="2">
    <location>
        <position position="88"/>
    </location>
</feature>
<dbReference type="Gene3D" id="3.10.490.10">
    <property type="entry name" value="Gamma-glutamyl cyclotransferase-like"/>
    <property type="match status" value="1"/>
</dbReference>
<evidence type="ECO:0000256" key="1">
    <source>
        <dbReference type="ARBA" id="ARBA00023239"/>
    </source>
</evidence>
<sequence length="168" mass="19054">MSSDGHFMYFAYGSNLLKERLQLKNPSATFYSTGRLKDYILRFGLWGERVQCQWNGGVATIEERPDAEVWGVVWRLSNDNLASLDKQEEVYIPLEVAVETESGLLVCRTYQMNSFSACLPSTQYKQVLCLGAQQNGLPLQYIKTLQDIETNNYSGPSSIMDEIKTVMT</sequence>